<evidence type="ECO:0000256" key="1">
    <source>
        <dbReference type="ARBA" id="ARBA00007626"/>
    </source>
</evidence>
<dbReference type="InterPro" id="IPR050872">
    <property type="entry name" value="PPR_P_subfamily"/>
</dbReference>
<dbReference type="PROSITE" id="PS51375">
    <property type="entry name" value="PPR"/>
    <property type="match status" value="1"/>
</dbReference>
<reference evidence="5" key="2">
    <citation type="submission" date="2008-12" db="EMBL/GenBank/DDBJ databases">
        <title>Improved gene annotation of the rice (Oryza sativa) genomes.</title>
        <authorList>
            <person name="Wang J."/>
            <person name="Li R."/>
            <person name="Fan W."/>
            <person name="Huang Q."/>
            <person name="Zhang J."/>
            <person name="Zhou Y."/>
            <person name="Hu Y."/>
            <person name="Zi S."/>
            <person name="Li J."/>
            <person name="Ni P."/>
            <person name="Zheng H."/>
            <person name="Zhang Y."/>
            <person name="Zhao M."/>
            <person name="Hao Q."/>
            <person name="McDermott J."/>
            <person name="Samudrala R."/>
            <person name="Kristiansen K."/>
            <person name="Wong G.K.-S."/>
        </authorList>
    </citation>
    <scope>NUCLEOTIDE SEQUENCE</scope>
</reference>
<reference evidence="5" key="1">
    <citation type="journal article" date="2005" name="PLoS Biol.">
        <title>The genomes of Oryza sativa: a history of duplications.</title>
        <authorList>
            <person name="Yu J."/>
            <person name="Wang J."/>
            <person name="Lin W."/>
            <person name="Li S."/>
            <person name="Li H."/>
            <person name="Zhou J."/>
            <person name="Ni P."/>
            <person name="Dong W."/>
            <person name="Hu S."/>
            <person name="Zeng C."/>
            <person name="Zhang J."/>
            <person name="Zhang Y."/>
            <person name="Li R."/>
            <person name="Xu Z."/>
            <person name="Li S."/>
            <person name="Li X."/>
            <person name="Zheng H."/>
            <person name="Cong L."/>
            <person name="Lin L."/>
            <person name="Yin J."/>
            <person name="Geng J."/>
            <person name="Li G."/>
            <person name="Shi J."/>
            <person name="Liu J."/>
            <person name="Lv H."/>
            <person name="Li J."/>
            <person name="Wang J."/>
            <person name="Deng Y."/>
            <person name="Ran L."/>
            <person name="Shi X."/>
            <person name="Wang X."/>
            <person name="Wu Q."/>
            <person name="Li C."/>
            <person name="Ren X."/>
            <person name="Wang J."/>
            <person name="Wang X."/>
            <person name="Li D."/>
            <person name="Liu D."/>
            <person name="Zhang X."/>
            <person name="Ji Z."/>
            <person name="Zhao W."/>
            <person name="Sun Y."/>
            <person name="Zhang Z."/>
            <person name="Bao J."/>
            <person name="Han Y."/>
            <person name="Dong L."/>
            <person name="Ji J."/>
            <person name="Chen P."/>
            <person name="Wu S."/>
            <person name="Liu J."/>
            <person name="Xiao Y."/>
            <person name="Bu D."/>
            <person name="Tan J."/>
            <person name="Yang L."/>
            <person name="Ye C."/>
            <person name="Zhang J."/>
            <person name="Xu J."/>
            <person name="Zhou Y."/>
            <person name="Yu Y."/>
            <person name="Zhang B."/>
            <person name="Zhuang S."/>
            <person name="Wei H."/>
            <person name="Liu B."/>
            <person name="Lei M."/>
            <person name="Yu H."/>
            <person name="Li Y."/>
            <person name="Xu H."/>
            <person name="Wei S."/>
            <person name="He X."/>
            <person name="Fang L."/>
            <person name="Zhang Z."/>
            <person name="Zhang Y."/>
            <person name="Huang X."/>
            <person name="Su Z."/>
            <person name="Tong W."/>
            <person name="Li J."/>
            <person name="Tong Z."/>
            <person name="Li S."/>
            <person name="Ye J."/>
            <person name="Wang L."/>
            <person name="Fang L."/>
            <person name="Lei T."/>
            <person name="Chen C."/>
            <person name="Chen H."/>
            <person name="Xu Z."/>
            <person name="Li H."/>
            <person name="Huang H."/>
            <person name="Zhang F."/>
            <person name="Xu H."/>
            <person name="Li N."/>
            <person name="Zhao C."/>
            <person name="Li S."/>
            <person name="Dong L."/>
            <person name="Huang Y."/>
            <person name="Li L."/>
            <person name="Xi Y."/>
            <person name="Qi Q."/>
            <person name="Li W."/>
            <person name="Zhang B."/>
            <person name="Hu W."/>
            <person name="Zhang Y."/>
            <person name="Tian X."/>
            <person name="Jiao Y."/>
            <person name="Liang X."/>
            <person name="Jin J."/>
            <person name="Gao L."/>
            <person name="Zheng W."/>
            <person name="Hao B."/>
            <person name="Liu S."/>
            <person name="Wang W."/>
            <person name="Yuan L."/>
            <person name="Cao M."/>
            <person name="McDermott J."/>
            <person name="Samudrala R."/>
            <person name="Wang J."/>
            <person name="Wong G.K."/>
            <person name="Yang H."/>
        </authorList>
    </citation>
    <scope>NUCLEOTIDE SEQUENCE [LARGE SCALE GENOMIC DNA]</scope>
</reference>
<evidence type="ECO:0000256" key="3">
    <source>
        <dbReference type="ARBA" id="ARBA00022946"/>
    </source>
</evidence>
<gene>
    <name evidence="5" type="ORF">OsJ_32021</name>
</gene>
<dbReference type="EMBL" id="CM000147">
    <property type="protein sequence ID" value="EEE51205.1"/>
    <property type="molecule type" value="Genomic_DNA"/>
</dbReference>
<dbReference type="PANTHER" id="PTHR46128">
    <property type="entry name" value="MITOCHONDRIAL GROUP I INTRON SPLICING FACTOR CCM1"/>
    <property type="match status" value="1"/>
</dbReference>
<dbReference type="HOGENOM" id="CLU_002706_49_7_1"/>
<dbReference type="InterPro" id="IPR011990">
    <property type="entry name" value="TPR-like_helical_dom_sf"/>
</dbReference>
<comment type="similarity">
    <text evidence="1">Belongs to the PPR family. P subfamily.</text>
</comment>
<sequence>MLVFSKMRQHGLNPNVVCYGTVIDVLCKSGSVDDAMLYFEQMIDEGLTPNIILSVSSVLF</sequence>
<dbReference type="InterPro" id="IPR002885">
    <property type="entry name" value="PPR_rpt"/>
</dbReference>
<dbReference type="Proteomes" id="UP000007752">
    <property type="component" value="Chromosome 10"/>
</dbReference>
<dbReference type="PANTHER" id="PTHR46128:SF211">
    <property type="entry name" value="PENTACOTRIPEPTIDE-REPEAT REGION OF PRORP DOMAIN-CONTAINING PROTEIN"/>
    <property type="match status" value="1"/>
</dbReference>
<proteinExistence type="inferred from homology"/>
<dbReference type="Pfam" id="PF12854">
    <property type="entry name" value="PPR_1"/>
    <property type="match status" value="1"/>
</dbReference>
<keyword evidence="3" id="KW-0809">Transit peptide</keyword>
<keyword evidence="2" id="KW-0677">Repeat</keyword>
<dbReference type="AlphaFoldDB" id="B9G6F8"/>
<protein>
    <submittedName>
        <fullName evidence="5">Uncharacterized protein</fullName>
    </submittedName>
</protein>
<accession>B9G6F8</accession>
<feature type="repeat" description="PPR" evidence="4">
    <location>
        <begin position="15"/>
        <end position="49"/>
    </location>
</feature>
<name>B9G6F8_ORYSJ</name>
<evidence type="ECO:0000256" key="4">
    <source>
        <dbReference type="PROSITE-ProRule" id="PRU00708"/>
    </source>
</evidence>
<dbReference type="NCBIfam" id="TIGR00756">
    <property type="entry name" value="PPR"/>
    <property type="match status" value="1"/>
</dbReference>
<evidence type="ECO:0000256" key="2">
    <source>
        <dbReference type="ARBA" id="ARBA00022737"/>
    </source>
</evidence>
<dbReference type="Gene3D" id="1.25.40.10">
    <property type="entry name" value="Tetratricopeptide repeat domain"/>
    <property type="match status" value="1"/>
</dbReference>
<organism evidence="5">
    <name type="scientific">Oryza sativa subsp. japonica</name>
    <name type="common">Rice</name>
    <dbReference type="NCBI Taxonomy" id="39947"/>
    <lineage>
        <taxon>Eukaryota</taxon>
        <taxon>Viridiplantae</taxon>
        <taxon>Streptophyta</taxon>
        <taxon>Embryophyta</taxon>
        <taxon>Tracheophyta</taxon>
        <taxon>Spermatophyta</taxon>
        <taxon>Magnoliopsida</taxon>
        <taxon>Liliopsida</taxon>
        <taxon>Poales</taxon>
        <taxon>Poaceae</taxon>
        <taxon>BOP clade</taxon>
        <taxon>Oryzoideae</taxon>
        <taxon>Oryzeae</taxon>
        <taxon>Oryzinae</taxon>
        <taxon>Oryza</taxon>
        <taxon>Oryza sativa</taxon>
    </lineage>
</organism>
<evidence type="ECO:0000313" key="5">
    <source>
        <dbReference type="EMBL" id="EEE51205.1"/>
    </source>
</evidence>